<dbReference type="PANTHER" id="PTHR36698">
    <property type="entry name" value="BLL5892 PROTEIN"/>
    <property type="match status" value="1"/>
</dbReference>
<dbReference type="Pfam" id="PF02470">
    <property type="entry name" value="MlaD"/>
    <property type="match status" value="1"/>
</dbReference>
<dbReference type="Proteomes" id="UP000236884">
    <property type="component" value="Chromosome"/>
</dbReference>
<dbReference type="KEGG" id="vgo:GJW-30_1_02227"/>
<accession>A0A0S3PV55</accession>
<dbReference type="PANTHER" id="PTHR36698:SF2">
    <property type="entry name" value="MCE_MLAD DOMAIN-CONTAINING PROTEIN"/>
    <property type="match status" value="1"/>
</dbReference>
<feature type="domain" description="Mce/MlaD" evidence="2">
    <location>
        <begin position="39"/>
        <end position="115"/>
    </location>
</feature>
<dbReference type="RefSeq" id="WP_096355275.1">
    <property type="nucleotide sequence ID" value="NZ_AP014946.1"/>
</dbReference>
<reference evidence="3 4" key="1">
    <citation type="submission" date="2015-08" db="EMBL/GenBank/DDBJ databases">
        <title>Investigation of the bacterial diversity of lava forest soil.</title>
        <authorList>
            <person name="Lee J.S."/>
        </authorList>
    </citation>
    <scope>NUCLEOTIDE SEQUENCE [LARGE SCALE GENOMIC DNA]</scope>
    <source>
        <strain evidence="3 4">GJW-30</strain>
    </source>
</reference>
<dbReference type="AlphaFoldDB" id="A0A0S3PV55"/>
<protein>
    <submittedName>
        <fullName evidence="3">Mce related protein</fullName>
    </submittedName>
</protein>
<keyword evidence="1" id="KW-0472">Membrane</keyword>
<keyword evidence="1" id="KW-1133">Transmembrane helix</keyword>
<keyword evidence="1" id="KW-0812">Transmembrane</keyword>
<evidence type="ECO:0000313" key="3">
    <source>
        <dbReference type="EMBL" id="BAT59694.1"/>
    </source>
</evidence>
<feature type="transmembrane region" description="Helical" evidence="1">
    <location>
        <begin position="7"/>
        <end position="28"/>
    </location>
</feature>
<dbReference type="OrthoDB" id="9808689at2"/>
<evidence type="ECO:0000256" key="1">
    <source>
        <dbReference type="SAM" id="Phobius"/>
    </source>
</evidence>
<proteinExistence type="predicted"/>
<evidence type="ECO:0000259" key="2">
    <source>
        <dbReference type="Pfam" id="PF02470"/>
    </source>
</evidence>
<dbReference type="InterPro" id="IPR003399">
    <property type="entry name" value="Mce/MlaD"/>
</dbReference>
<organism evidence="3 4">
    <name type="scientific">Variibacter gotjawalensis</name>
    <dbReference type="NCBI Taxonomy" id="1333996"/>
    <lineage>
        <taxon>Bacteria</taxon>
        <taxon>Pseudomonadati</taxon>
        <taxon>Pseudomonadota</taxon>
        <taxon>Alphaproteobacteria</taxon>
        <taxon>Hyphomicrobiales</taxon>
        <taxon>Nitrobacteraceae</taxon>
        <taxon>Variibacter</taxon>
    </lineage>
</organism>
<keyword evidence="4" id="KW-1185">Reference proteome</keyword>
<evidence type="ECO:0000313" key="4">
    <source>
        <dbReference type="Proteomes" id="UP000236884"/>
    </source>
</evidence>
<name>A0A0S3PV55_9BRAD</name>
<sequence>METRANYTLIGAFTLAVLVAAFGFIFWFTRSGTDGERATYEVVFDGSVSGLRPGSAVLFNGIKVGEVSKLRLDPTDPGQAIATIGIEKTIPVRSDTRVTLEYQGLTGISSVALRGGEPNAPALAVPAGQIPTLKADASGMQDIAQGAREIMGRADSILKKVDTFLTENQAGATNIVKNVDRFTTALGENSDELATFMKETSAAAKRIGSMSEKFEALAGEFQKVVSAVSPQKVESLVADASDLARKLSEMTPKLDRILGNVESMTTTEDGQNAFQMVGEAAKSVKQAADNLDKRMADVTSGLSRFSNQGLREWTALATDGRRTLAELERTIKNLDRNPSRVLFGGNSGGNVPQYGR</sequence>
<dbReference type="EMBL" id="AP014946">
    <property type="protein sequence ID" value="BAT59694.1"/>
    <property type="molecule type" value="Genomic_DNA"/>
</dbReference>
<gene>
    <name evidence="3" type="ORF">GJW-30_1_02227</name>
</gene>